<feature type="compositionally biased region" description="Basic and acidic residues" evidence="1">
    <location>
        <begin position="15"/>
        <end position="24"/>
    </location>
</feature>
<gene>
    <name evidence="2" type="ORF">E2C01_039815</name>
</gene>
<protein>
    <submittedName>
        <fullName evidence="2">Uncharacterized protein</fullName>
    </submittedName>
</protein>
<organism evidence="2 3">
    <name type="scientific">Portunus trituberculatus</name>
    <name type="common">Swimming crab</name>
    <name type="synonym">Neptunus trituberculatus</name>
    <dbReference type="NCBI Taxonomy" id="210409"/>
    <lineage>
        <taxon>Eukaryota</taxon>
        <taxon>Metazoa</taxon>
        <taxon>Ecdysozoa</taxon>
        <taxon>Arthropoda</taxon>
        <taxon>Crustacea</taxon>
        <taxon>Multicrustacea</taxon>
        <taxon>Malacostraca</taxon>
        <taxon>Eumalacostraca</taxon>
        <taxon>Eucarida</taxon>
        <taxon>Decapoda</taxon>
        <taxon>Pleocyemata</taxon>
        <taxon>Brachyura</taxon>
        <taxon>Eubrachyura</taxon>
        <taxon>Portunoidea</taxon>
        <taxon>Portunidae</taxon>
        <taxon>Portuninae</taxon>
        <taxon>Portunus</taxon>
    </lineage>
</organism>
<feature type="compositionally biased region" description="Basic and acidic residues" evidence="1">
    <location>
        <begin position="90"/>
        <end position="100"/>
    </location>
</feature>
<feature type="region of interest" description="Disordered" evidence="1">
    <location>
        <begin position="15"/>
        <end position="100"/>
    </location>
</feature>
<proteinExistence type="predicted"/>
<reference evidence="2 3" key="1">
    <citation type="submission" date="2019-05" db="EMBL/GenBank/DDBJ databases">
        <title>Another draft genome of Portunus trituberculatus and its Hox gene families provides insights of decapod evolution.</title>
        <authorList>
            <person name="Jeong J.-H."/>
            <person name="Song I."/>
            <person name="Kim S."/>
            <person name="Choi T."/>
            <person name="Kim D."/>
            <person name="Ryu S."/>
            <person name="Kim W."/>
        </authorList>
    </citation>
    <scope>NUCLEOTIDE SEQUENCE [LARGE SCALE GENOMIC DNA]</scope>
    <source>
        <tissue evidence="2">Muscle</tissue>
    </source>
</reference>
<name>A0A5B7FKS4_PORTR</name>
<evidence type="ECO:0000313" key="3">
    <source>
        <dbReference type="Proteomes" id="UP000324222"/>
    </source>
</evidence>
<feature type="compositionally biased region" description="Basic and acidic residues" evidence="1">
    <location>
        <begin position="60"/>
        <end position="78"/>
    </location>
</feature>
<dbReference type="EMBL" id="VSRR010007049">
    <property type="protein sequence ID" value="MPC46106.1"/>
    <property type="molecule type" value="Genomic_DNA"/>
</dbReference>
<evidence type="ECO:0000256" key="1">
    <source>
        <dbReference type="SAM" id="MobiDB-lite"/>
    </source>
</evidence>
<dbReference type="Proteomes" id="UP000324222">
    <property type="component" value="Unassembled WGS sequence"/>
</dbReference>
<comment type="caution">
    <text evidence="2">The sequence shown here is derived from an EMBL/GenBank/DDBJ whole genome shotgun (WGS) entry which is preliminary data.</text>
</comment>
<evidence type="ECO:0000313" key="2">
    <source>
        <dbReference type="EMBL" id="MPC46106.1"/>
    </source>
</evidence>
<dbReference type="AlphaFoldDB" id="A0A5B7FKS4"/>
<accession>A0A5B7FKS4</accession>
<sequence>MWRLCIHVLRRDGAGIGKKSEGIQERPSAPQNDELPCDTRREIRSSAKLGPHKSLAHSLQRKEEEAGGSRLHCTEGGHKPQKRHAPLSEFSEKCHLHSVT</sequence>
<keyword evidence="3" id="KW-1185">Reference proteome</keyword>